<evidence type="ECO:0000256" key="5">
    <source>
        <dbReference type="ARBA" id="ARBA00047686"/>
    </source>
</evidence>
<dbReference type="Pfam" id="PF00692">
    <property type="entry name" value="dUTPase"/>
    <property type="match status" value="1"/>
</dbReference>
<evidence type="ECO:0000256" key="6">
    <source>
        <dbReference type="SAM" id="MobiDB-lite"/>
    </source>
</evidence>
<dbReference type="EMBL" id="MSTI01000137">
    <property type="protein sequence ID" value="OLV16554.1"/>
    <property type="molecule type" value="Genomic_DNA"/>
</dbReference>
<dbReference type="Proteomes" id="UP000186607">
    <property type="component" value="Unassembled WGS sequence"/>
</dbReference>
<dbReference type="GO" id="GO:0046081">
    <property type="term" value="P:dUTP catabolic process"/>
    <property type="evidence" value="ECO:0007669"/>
    <property type="project" value="InterPro"/>
</dbReference>
<dbReference type="eggNOG" id="COG0756">
    <property type="taxonomic scope" value="Bacteria"/>
</dbReference>
<keyword evidence="4" id="KW-0546">Nucleotide metabolism</keyword>
<proteinExistence type="inferred from homology"/>
<reference evidence="8 9" key="1">
    <citation type="submission" date="2017-01" db="EMBL/GenBank/DDBJ databases">
        <title>Genome Analysis of Deinococcus marmoris KOPRI26562.</title>
        <authorList>
            <person name="Kim J.H."/>
            <person name="Oh H.-M."/>
        </authorList>
    </citation>
    <scope>NUCLEOTIDE SEQUENCE [LARGE SCALE GENOMIC DNA]</scope>
    <source>
        <strain evidence="8 9">KOPRI26562</strain>
    </source>
</reference>
<dbReference type="InterPro" id="IPR033704">
    <property type="entry name" value="dUTPase_trimeric"/>
</dbReference>
<keyword evidence="9" id="KW-1185">Reference proteome</keyword>
<keyword evidence="3 8" id="KW-0378">Hydrolase</keyword>
<comment type="caution">
    <text evidence="8">The sequence shown here is derived from an EMBL/GenBank/DDBJ whole genome shotgun (WGS) entry which is preliminary data.</text>
</comment>
<evidence type="ECO:0000313" key="9">
    <source>
        <dbReference type="Proteomes" id="UP000186607"/>
    </source>
</evidence>
<dbReference type="CDD" id="cd07557">
    <property type="entry name" value="trimeric_dUTPase"/>
    <property type="match status" value="1"/>
</dbReference>
<evidence type="ECO:0000256" key="1">
    <source>
        <dbReference type="ARBA" id="ARBA00006581"/>
    </source>
</evidence>
<comment type="catalytic activity">
    <reaction evidence="5">
        <text>dUTP + H2O = dUMP + diphosphate + H(+)</text>
        <dbReference type="Rhea" id="RHEA:10248"/>
        <dbReference type="ChEBI" id="CHEBI:15377"/>
        <dbReference type="ChEBI" id="CHEBI:15378"/>
        <dbReference type="ChEBI" id="CHEBI:33019"/>
        <dbReference type="ChEBI" id="CHEBI:61555"/>
        <dbReference type="ChEBI" id="CHEBI:246422"/>
        <dbReference type="EC" id="3.6.1.23"/>
    </reaction>
</comment>
<dbReference type="GO" id="GO:0004170">
    <property type="term" value="F:dUTP diphosphatase activity"/>
    <property type="evidence" value="ECO:0007669"/>
    <property type="project" value="UniProtKB-EC"/>
</dbReference>
<dbReference type="PANTHER" id="PTHR11241">
    <property type="entry name" value="DEOXYURIDINE 5'-TRIPHOSPHATE NUCLEOTIDOHYDROLASE"/>
    <property type="match status" value="1"/>
</dbReference>
<evidence type="ECO:0000259" key="7">
    <source>
        <dbReference type="Pfam" id="PF00692"/>
    </source>
</evidence>
<dbReference type="GO" id="GO:0000287">
    <property type="term" value="F:magnesium ion binding"/>
    <property type="evidence" value="ECO:0007669"/>
    <property type="project" value="InterPro"/>
</dbReference>
<organism evidence="8 9">
    <name type="scientific">Deinococcus marmoris</name>
    <dbReference type="NCBI Taxonomy" id="249408"/>
    <lineage>
        <taxon>Bacteria</taxon>
        <taxon>Thermotogati</taxon>
        <taxon>Deinococcota</taxon>
        <taxon>Deinococci</taxon>
        <taxon>Deinococcales</taxon>
        <taxon>Deinococcaceae</taxon>
        <taxon>Deinococcus</taxon>
    </lineage>
</organism>
<sequence length="145" mass="15524">MSDLHRQHPDIAIQLPSRGSRHSAGYDLHTPTGFTLPPAATAIVVTDLRAYMQPDEVLAVYPRSSVGLRGVMLTNTVGIVDADYYANAANDGNIRLSLHNIGPETFTAQAGDRIAQAIFTKYLLADGDDFAAGPERQGGHGHTGR</sequence>
<dbReference type="Gene3D" id="2.70.40.10">
    <property type="match status" value="1"/>
</dbReference>
<evidence type="ECO:0000256" key="4">
    <source>
        <dbReference type="ARBA" id="ARBA00023080"/>
    </source>
</evidence>
<dbReference type="InterPro" id="IPR029054">
    <property type="entry name" value="dUTPase-like"/>
</dbReference>
<dbReference type="PANTHER" id="PTHR11241:SF0">
    <property type="entry name" value="DEOXYURIDINE 5'-TRIPHOSPHATE NUCLEOTIDOHYDROLASE"/>
    <property type="match status" value="1"/>
</dbReference>
<evidence type="ECO:0000313" key="8">
    <source>
        <dbReference type="EMBL" id="OLV16554.1"/>
    </source>
</evidence>
<evidence type="ECO:0000256" key="2">
    <source>
        <dbReference type="ARBA" id="ARBA00012379"/>
    </source>
</evidence>
<dbReference type="InterPro" id="IPR008181">
    <property type="entry name" value="dUTPase"/>
</dbReference>
<comment type="similarity">
    <text evidence="1">Belongs to the dUTPase family.</text>
</comment>
<gene>
    <name evidence="8" type="ORF">BOO71_0011416</name>
</gene>
<dbReference type="STRING" id="249408.BOO71_0011416"/>
<name>A0A1U7NUF4_9DEIO</name>
<dbReference type="EC" id="3.6.1.23" evidence="2"/>
<dbReference type="GO" id="GO:0006226">
    <property type="term" value="P:dUMP biosynthetic process"/>
    <property type="evidence" value="ECO:0007669"/>
    <property type="project" value="InterPro"/>
</dbReference>
<dbReference type="AlphaFoldDB" id="A0A1U7NUF4"/>
<dbReference type="InterPro" id="IPR036157">
    <property type="entry name" value="dUTPase-like_sf"/>
</dbReference>
<accession>A0A1U7NUF4</accession>
<feature type="region of interest" description="Disordered" evidence="6">
    <location>
        <begin position="1"/>
        <end position="26"/>
    </location>
</feature>
<evidence type="ECO:0000256" key="3">
    <source>
        <dbReference type="ARBA" id="ARBA00022801"/>
    </source>
</evidence>
<protein>
    <recommendedName>
        <fullName evidence="2">dUTP diphosphatase</fullName>
        <ecNumber evidence="2">3.6.1.23</ecNumber>
    </recommendedName>
</protein>
<feature type="domain" description="dUTPase-like" evidence="7">
    <location>
        <begin position="13"/>
        <end position="124"/>
    </location>
</feature>
<dbReference type="SUPFAM" id="SSF51283">
    <property type="entry name" value="dUTPase-like"/>
    <property type="match status" value="1"/>
</dbReference>